<dbReference type="Proteomes" id="UP000309997">
    <property type="component" value="Unassembled WGS sequence"/>
</dbReference>
<name>A0ACC4BMF8_POPAL</name>
<reference evidence="1 2" key="1">
    <citation type="journal article" date="2024" name="Plant Biotechnol. J.">
        <title>Genome and CRISPR/Cas9 system of a widespread forest tree (Populus alba) in the world.</title>
        <authorList>
            <person name="Liu Y.J."/>
            <person name="Jiang P.F."/>
            <person name="Han X.M."/>
            <person name="Li X.Y."/>
            <person name="Wang H.M."/>
            <person name="Wang Y.J."/>
            <person name="Wang X.X."/>
            <person name="Zeng Q.Y."/>
        </authorList>
    </citation>
    <scope>NUCLEOTIDE SEQUENCE [LARGE SCALE GENOMIC DNA]</scope>
    <source>
        <strain evidence="2">cv. PAL-ZL1</strain>
    </source>
</reference>
<sequence>MNYSEYKSYCTPLASKEIFLEISISAHDLTFTIYVKSLRAFIVVLVRDLVCMGFIRNPSSREKELVSTNIRMNLHFISLIPYGQPPSGTS</sequence>
<evidence type="ECO:0000313" key="2">
    <source>
        <dbReference type="Proteomes" id="UP000309997"/>
    </source>
</evidence>
<proteinExistence type="predicted"/>
<evidence type="ECO:0000313" key="1">
    <source>
        <dbReference type="EMBL" id="KAL3579788.1"/>
    </source>
</evidence>
<comment type="caution">
    <text evidence="1">The sequence shown here is derived from an EMBL/GenBank/DDBJ whole genome shotgun (WGS) entry which is preliminary data.</text>
</comment>
<accession>A0ACC4BMF8</accession>
<dbReference type="EMBL" id="RCHU02000009">
    <property type="protein sequence ID" value="KAL3579788.1"/>
    <property type="molecule type" value="Genomic_DNA"/>
</dbReference>
<organism evidence="1 2">
    <name type="scientific">Populus alba</name>
    <name type="common">White poplar</name>
    <dbReference type="NCBI Taxonomy" id="43335"/>
    <lineage>
        <taxon>Eukaryota</taxon>
        <taxon>Viridiplantae</taxon>
        <taxon>Streptophyta</taxon>
        <taxon>Embryophyta</taxon>
        <taxon>Tracheophyta</taxon>
        <taxon>Spermatophyta</taxon>
        <taxon>Magnoliopsida</taxon>
        <taxon>eudicotyledons</taxon>
        <taxon>Gunneridae</taxon>
        <taxon>Pentapetalae</taxon>
        <taxon>rosids</taxon>
        <taxon>fabids</taxon>
        <taxon>Malpighiales</taxon>
        <taxon>Salicaceae</taxon>
        <taxon>Saliceae</taxon>
        <taxon>Populus</taxon>
    </lineage>
</organism>
<keyword evidence="2" id="KW-1185">Reference proteome</keyword>
<protein>
    <submittedName>
        <fullName evidence="1">Uncharacterized protein</fullName>
    </submittedName>
</protein>
<gene>
    <name evidence="1" type="ORF">D5086_017623</name>
</gene>